<dbReference type="PROSITE" id="PS50084">
    <property type="entry name" value="KH_TYPE_1"/>
    <property type="match status" value="1"/>
</dbReference>
<dbReference type="FunFam" id="3.30.1370.10:FF:000001">
    <property type="entry name" value="Polyribonucleotide nucleotidyltransferase"/>
    <property type="match status" value="1"/>
</dbReference>
<dbReference type="EC" id="2.7.7.8" evidence="8"/>
<dbReference type="Pfam" id="PF00013">
    <property type="entry name" value="KH_1"/>
    <property type="match status" value="1"/>
</dbReference>
<keyword evidence="3 8" id="KW-0808">Transferase</keyword>
<dbReference type="Gene3D" id="2.40.50.140">
    <property type="entry name" value="Nucleic acid-binding proteins"/>
    <property type="match status" value="1"/>
</dbReference>
<dbReference type="InterPro" id="IPR004088">
    <property type="entry name" value="KH_dom_type_1"/>
</dbReference>
<reference evidence="10 11" key="1">
    <citation type="journal article" date="2016" name="Nat. Commun.">
        <title>Thousands of microbial genomes shed light on interconnected biogeochemical processes in an aquifer system.</title>
        <authorList>
            <person name="Anantharaman K."/>
            <person name="Brown C.T."/>
            <person name="Hug L.A."/>
            <person name="Sharon I."/>
            <person name="Castelle C.J."/>
            <person name="Probst A.J."/>
            <person name="Thomas B.C."/>
            <person name="Singh A."/>
            <person name="Wilkins M.J."/>
            <person name="Karaoz U."/>
            <person name="Brodie E.L."/>
            <person name="Williams K.H."/>
            <person name="Hubbard S.S."/>
            <person name="Banfield J.F."/>
        </authorList>
    </citation>
    <scope>NUCLEOTIDE SEQUENCE [LARGE SCALE GENOMIC DNA]</scope>
</reference>
<comment type="similarity">
    <text evidence="1 8">Belongs to the polyribonucleotide nucleotidyltransferase family.</text>
</comment>
<dbReference type="FunFam" id="3.30.230.70:FF:000002">
    <property type="entry name" value="Polyribonucleotide nucleotidyltransferase"/>
    <property type="match status" value="1"/>
</dbReference>
<dbReference type="NCBIfam" id="TIGR03591">
    <property type="entry name" value="polynuc_phos"/>
    <property type="match status" value="1"/>
</dbReference>
<dbReference type="SUPFAM" id="SSF46915">
    <property type="entry name" value="Polynucleotide phosphorylase/guanosine pentaphosphate synthase (PNPase/GPSI), domain 3"/>
    <property type="match status" value="1"/>
</dbReference>
<dbReference type="SUPFAM" id="SSF54211">
    <property type="entry name" value="Ribosomal protein S5 domain 2-like"/>
    <property type="match status" value="2"/>
</dbReference>
<evidence type="ECO:0000256" key="7">
    <source>
        <dbReference type="ARBA" id="ARBA00022884"/>
    </source>
</evidence>
<comment type="catalytic activity">
    <reaction evidence="8">
        <text>RNA(n+1) + phosphate = RNA(n) + a ribonucleoside 5'-diphosphate</text>
        <dbReference type="Rhea" id="RHEA:22096"/>
        <dbReference type="Rhea" id="RHEA-COMP:14527"/>
        <dbReference type="Rhea" id="RHEA-COMP:17342"/>
        <dbReference type="ChEBI" id="CHEBI:43474"/>
        <dbReference type="ChEBI" id="CHEBI:57930"/>
        <dbReference type="ChEBI" id="CHEBI:140395"/>
        <dbReference type="EC" id="2.7.7.8"/>
    </reaction>
</comment>
<dbReference type="AlphaFoldDB" id="A0A1G2F3L4"/>
<evidence type="ECO:0000256" key="6">
    <source>
        <dbReference type="ARBA" id="ARBA00022842"/>
    </source>
</evidence>
<keyword evidence="5 8" id="KW-0479">Metal-binding</keyword>
<dbReference type="SUPFAM" id="SSF55666">
    <property type="entry name" value="Ribonuclease PH domain 2-like"/>
    <property type="match status" value="2"/>
</dbReference>
<feature type="binding site" evidence="8">
    <location>
        <position position="491"/>
    </location>
    <ligand>
        <name>Mg(2+)</name>
        <dbReference type="ChEBI" id="CHEBI:18420"/>
    </ligand>
</feature>
<feature type="domain" description="S1 motif" evidence="9">
    <location>
        <begin position="627"/>
        <end position="694"/>
    </location>
</feature>
<keyword evidence="2 8" id="KW-0963">Cytoplasm</keyword>
<dbReference type="Gene3D" id="3.30.230.70">
    <property type="entry name" value="GHMP Kinase, N-terminal domain"/>
    <property type="match status" value="2"/>
</dbReference>
<comment type="cofactor">
    <cofactor evidence="8">
        <name>Mg(2+)</name>
        <dbReference type="ChEBI" id="CHEBI:18420"/>
    </cofactor>
</comment>
<gene>
    <name evidence="8" type="primary">pnp</name>
    <name evidence="10" type="ORF">A2V69_01185</name>
</gene>
<dbReference type="InterPro" id="IPR015848">
    <property type="entry name" value="PNPase_PH_RNA-bd_bac/org-type"/>
</dbReference>
<dbReference type="GO" id="GO:0006396">
    <property type="term" value="P:RNA processing"/>
    <property type="evidence" value="ECO:0007669"/>
    <property type="project" value="InterPro"/>
</dbReference>
<feature type="binding site" evidence="8">
    <location>
        <position position="497"/>
    </location>
    <ligand>
        <name>Mg(2+)</name>
        <dbReference type="ChEBI" id="CHEBI:18420"/>
    </ligand>
</feature>
<dbReference type="PANTHER" id="PTHR11252">
    <property type="entry name" value="POLYRIBONUCLEOTIDE NUCLEOTIDYLTRANSFERASE"/>
    <property type="match status" value="1"/>
</dbReference>
<dbReference type="STRING" id="1801990.A2V69_01185"/>
<dbReference type="SUPFAM" id="SSF50249">
    <property type="entry name" value="Nucleic acid-binding proteins"/>
    <property type="match status" value="1"/>
</dbReference>
<keyword evidence="4 8" id="KW-0548">Nucleotidyltransferase</keyword>
<keyword evidence="6 8" id="KW-0460">Magnesium</keyword>
<dbReference type="InterPro" id="IPR004087">
    <property type="entry name" value="KH_dom"/>
</dbReference>
<dbReference type="InterPro" id="IPR036612">
    <property type="entry name" value="KH_dom_type_1_sf"/>
</dbReference>
<dbReference type="Pfam" id="PF00575">
    <property type="entry name" value="S1"/>
    <property type="match status" value="1"/>
</dbReference>
<accession>A0A1G2F3L4</accession>
<dbReference type="CDD" id="cd11364">
    <property type="entry name" value="RNase_PH_PNPase_2"/>
    <property type="match status" value="1"/>
</dbReference>
<dbReference type="Proteomes" id="UP000177810">
    <property type="component" value="Unassembled WGS sequence"/>
</dbReference>
<proteinExistence type="inferred from homology"/>
<dbReference type="InterPro" id="IPR036456">
    <property type="entry name" value="PNPase_PH_RNA-bd_sf"/>
</dbReference>
<dbReference type="PIRSF" id="PIRSF005499">
    <property type="entry name" value="PNPase"/>
    <property type="match status" value="1"/>
</dbReference>
<dbReference type="SUPFAM" id="SSF54791">
    <property type="entry name" value="Eukaryotic type KH-domain (KH-domain type I)"/>
    <property type="match status" value="1"/>
</dbReference>
<comment type="function">
    <text evidence="8">Involved in mRNA degradation. Catalyzes the phosphorolysis of single-stranded polyribonucleotides processively in the 3'- to 5'-direction.</text>
</comment>
<evidence type="ECO:0000256" key="2">
    <source>
        <dbReference type="ARBA" id="ARBA00022490"/>
    </source>
</evidence>
<protein>
    <recommendedName>
        <fullName evidence="8">Polyribonucleotide nucleotidyltransferase</fullName>
        <ecNumber evidence="8">2.7.7.8</ecNumber>
    </recommendedName>
    <alternativeName>
        <fullName evidence="8">Polynucleotide phosphorylase</fullName>
        <shortName evidence="8">PNPase</shortName>
    </alternativeName>
</protein>
<dbReference type="PANTHER" id="PTHR11252:SF0">
    <property type="entry name" value="POLYRIBONUCLEOTIDE NUCLEOTIDYLTRANSFERASE 1, MITOCHONDRIAL"/>
    <property type="match status" value="1"/>
</dbReference>
<dbReference type="Pfam" id="PF03726">
    <property type="entry name" value="PNPase"/>
    <property type="match status" value="1"/>
</dbReference>
<dbReference type="SMART" id="SM00322">
    <property type="entry name" value="KH"/>
    <property type="match status" value="1"/>
</dbReference>
<dbReference type="SMART" id="SM00316">
    <property type="entry name" value="S1"/>
    <property type="match status" value="1"/>
</dbReference>
<dbReference type="GO" id="GO:0003723">
    <property type="term" value="F:RNA binding"/>
    <property type="evidence" value="ECO:0007669"/>
    <property type="project" value="UniProtKB-UniRule"/>
</dbReference>
<dbReference type="InterPro" id="IPR003029">
    <property type="entry name" value="S1_domain"/>
</dbReference>
<dbReference type="HAMAP" id="MF_01595">
    <property type="entry name" value="PNPase"/>
    <property type="match status" value="1"/>
</dbReference>
<dbReference type="InterPro" id="IPR012340">
    <property type="entry name" value="NA-bd_OB-fold"/>
</dbReference>
<name>A0A1G2F3L4_9BACT</name>
<dbReference type="GO" id="GO:0006402">
    <property type="term" value="P:mRNA catabolic process"/>
    <property type="evidence" value="ECO:0007669"/>
    <property type="project" value="UniProtKB-UniRule"/>
</dbReference>
<sequence length="700" mass="77241">MDVKKFTTEIEGKELSVELGSLAQLSNGSALVKFGQTVVLATVVMLKNPGEKKYLPLTVDYEERFYAAGKIKGSRWIKREGRPTDEAILTGRLVDRTIRPLFNSKIRNDIQVILTVLSFDGENDPAIPALIGASTAISISDIPWNGPVAGISIGQSGKDWIITPNLSAKANSGSEIFIAGVEKDKETLINMIEGQTPQIAENDILEGIEFSKKYIKNLLDFQKKIIGEVNPQKKDLKIEEIEEEFKKEIEKFLEDKLEKSIYVSAKKERLEGLGKLQEELIEFVKGNYQDDTKKINQACELFEEKIDKIIHENILKHNKRPDDRKLDELREITTAIGILPRTHGSGLFKRGDTQILSLVTLGSPGAEQYLDQMELEGKKSFMHDYNFPPYSVGDIGPMRGPGRREIGHGALAEKALLPIIPSKEEFPYTIRIVSEVLSSNGSSSMGSVCGSTLALLDAGIPIKANVSGIAMGLMSDGEKYRVLTDIQGPEDHHGDMDLKIAGTRNGVTALQMDVKINGVTIDILKDTFRQAKKARLEILDTMEKTIKKPRPELSPFAPRVYTLQINPSKIGLVIGPGGKTINEIVAETGAAIDIEDDGRVFVTSENAELAKKAIGKIKTLTREVKVGEIFQGKVVKITDFGAFIELYPKQDGLLHISELGHQIKNVEDVIREGDVIDVKVKKIDANGKVGLALEKKPKKI</sequence>
<comment type="caution">
    <text evidence="10">The sequence shown here is derived from an EMBL/GenBank/DDBJ whole genome shotgun (WGS) entry which is preliminary data.</text>
</comment>
<dbReference type="InterPro" id="IPR001247">
    <property type="entry name" value="ExoRNase_PH_dom1"/>
</dbReference>
<dbReference type="FunFam" id="3.30.230.70:FF:000001">
    <property type="entry name" value="Polyribonucleotide nucleotidyltransferase"/>
    <property type="match status" value="1"/>
</dbReference>
<evidence type="ECO:0000256" key="3">
    <source>
        <dbReference type="ARBA" id="ARBA00022679"/>
    </source>
</evidence>
<dbReference type="CDD" id="cd02393">
    <property type="entry name" value="KH-I_PNPase"/>
    <property type="match status" value="1"/>
</dbReference>
<evidence type="ECO:0000313" key="11">
    <source>
        <dbReference type="Proteomes" id="UP000177810"/>
    </source>
</evidence>
<evidence type="ECO:0000259" key="9">
    <source>
        <dbReference type="PROSITE" id="PS50126"/>
    </source>
</evidence>
<evidence type="ECO:0000313" key="10">
    <source>
        <dbReference type="EMBL" id="OGZ32583.1"/>
    </source>
</evidence>
<comment type="subcellular location">
    <subcellularLocation>
        <location evidence="8">Cytoplasm</location>
    </subcellularLocation>
</comment>
<evidence type="ECO:0000256" key="8">
    <source>
        <dbReference type="HAMAP-Rule" id="MF_01595"/>
    </source>
</evidence>
<dbReference type="InterPro" id="IPR036345">
    <property type="entry name" value="ExoRNase_PH_dom2_sf"/>
</dbReference>
<dbReference type="EMBL" id="MHMT01000017">
    <property type="protein sequence ID" value="OGZ32583.1"/>
    <property type="molecule type" value="Genomic_DNA"/>
</dbReference>
<dbReference type="Pfam" id="PF01138">
    <property type="entry name" value="RNase_PH"/>
    <property type="match status" value="2"/>
</dbReference>
<dbReference type="Gene3D" id="3.30.1370.10">
    <property type="entry name" value="K Homology domain, type 1"/>
    <property type="match status" value="1"/>
</dbReference>
<dbReference type="InterPro" id="IPR020568">
    <property type="entry name" value="Ribosomal_Su5_D2-typ_SF"/>
</dbReference>
<dbReference type="GO" id="GO:0004654">
    <property type="term" value="F:polyribonucleotide nucleotidyltransferase activity"/>
    <property type="evidence" value="ECO:0007669"/>
    <property type="project" value="UniProtKB-UniRule"/>
</dbReference>
<evidence type="ECO:0000256" key="4">
    <source>
        <dbReference type="ARBA" id="ARBA00022695"/>
    </source>
</evidence>
<dbReference type="PROSITE" id="PS50126">
    <property type="entry name" value="S1"/>
    <property type="match status" value="1"/>
</dbReference>
<dbReference type="GO" id="GO:0000175">
    <property type="term" value="F:3'-5'-RNA exonuclease activity"/>
    <property type="evidence" value="ECO:0007669"/>
    <property type="project" value="TreeGrafter"/>
</dbReference>
<evidence type="ECO:0000256" key="5">
    <source>
        <dbReference type="ARBA" id="ARBA00022723"/>
    </source>
</evidence>
<keyword evidence="7 8" id="KW-0694">RNA-binding</keyword>
<evidence type="ECO:0000256" key="1">
    <source>
        <dbReference type="ARBA" id="ARBA00007404"/>
    </source>
</evidence>
<dbReference type="InterPro" id="IPR027408">
    <property type="entry name" value="PNPase/RNase_PH_dom_sf"/>
</dbReference>
<dbReference type="GO" id="GO:0005829">
    <property type="term" value="C:cytosol"/>
    <property type="evidence" value="ECO:0007669"/>
    <property type="project" value="TreeGrafter"/>
</dbReference>
<dbReference type="InterPro" id="IPR012162">
    <property type="entry name" value="PNPase"/>
</dbReference>
<dbReference type="NCBIfam" id="NF008805">
    <property type="entry name" value="PRK11824.1"/>
    <property type="match status" value="1"/>
</dbReference>
<organism evidence="10 11">
    <name type="scientific">Candidatus Portnoybacteria bacterium RBG_13_40_8</name>
    <dbReference type="NCBI Taxonomy" id="1801990"/>
    <lineage>
        <taxon>Bacteria</taxon>
        <taxon>Candidatus Portnoyibacteriota</taxon>
    </lineage>
</organism>
<dbReference type="GO" id="GO:0000287">
    <property type="term" value="F:magnesium ion binding"/>
    <property type="evidence" value="ECO:0007669"/>
    <property type="project" value="UniProtKB-UniRule"/>
</dbReference>